<accession>A0A0H5Q0Y6</accession>
<evidence type="ECO:0000256" key="2">
    <source>
        <dbReference type="SAM" id="Phobius"/>
    </source>
</evidence>
<feature type="coiled-coil region" evidence="1">
    <location>
        <begin position="48"/>
        <end position="104"/>
    </location>
</feature>
<proteinExistence type="predicted"/>
<sequence>MPEKSVILSFRIPRELKTKLETRASLERKTLTEFVRDLLSSSEGEQLLVSARKEFTELESDARDMNTRVTSLKARYVEMMETVAESQKGLLDEAESRRKRLKRDRTLDSLLMGLFCFGGALLASFALWAIQTFAGS</sequence>
<protein>
    <submittedName>
        <fullName evidence="3">Uncharacterized protein</fullName>
    </submittedName>
</protein>
<name>A0A0H5Q0Y6_9ZZZZ</name>
<reference evidence="3" key="2">
    <citation type="submission" date="2015-07" db="EMBL/GenBank/DDBJ databases">
        <title>Plasmids, circular viruses and viroids from rat gut.</title>
        <authorList>
            <person name="Jorgensen T.J."/>
            <person name="Hansen M.A."/>
            <person name="Xu Z."/>
            <person name="Tabak M.A."/>
            <person name="Sorensen S.J."/>
            <person name="Hansen L.H."/>
        </authorList>
    </citation>
    <scope>NUCLEOTIDE SEQUENCE</scope>
    <source>
        <strain evidence="3">RGRH0466</strain>
    </source>
</reference>
<organism evidence="3">
    <name type="scientific">uncultured prokaryote</name>
    <dbReference type="NCBI Taxonomy" id="198431"/>
    <lineage>
        <taxon>unclassified sequences</taxon>
        <taxon>environmental samples</taxon>
    </lineage>
</organism>
<feature type="transmembrane region" description="Helical" evidence="2">
    <location>
        <begin position="107"/>
        <end position="130"/>
    </location>
</feature>
<keyword evidence="2" id="KW-1133">Transmembrane helix</keyword>
<evidence type="ECO:0000313" key="3">
    <source>
        <dbReference type="EMBL" id="CRY95075.1"/>
    </source>
</evidence>
<dbReference type="AlphaFoldDB" id="A0A0H5Q0Y6"/>
<keyword evidence="2" id="KW-0472">Membrane</keyword>
<keyword evidence="1" id="KW-0175">Coiled coil</keyword>
<evidence type="ECO:0000256" key="1">
    <source>
        <dbReference type="SAM" id="Coils"/>
    </source>
</evidence>
<reference evidence="3" key="1">
    <citation type="submission" date="2015-06" db="EMBL/GenBank/DDBJ databases">
        <authorList>
            <person name="Joergensen T."/>
        </authorList>
    </citation>
    <scope>NUCLEOTIDE SEQUENCE</scope>
    <source>
        <strain evidence="3">RGRH0466</strain>
    </source>
</reference>
<dbReference type="EMBL" id="LN853108">
    <property type="protein sequence ID" value="CRY95075.1"/>
    <property type="molecule type" value="Genomic_DNA"/>
</dbReference>
<keyword evidence="2" id="KW-0812">Transmembrane</keyword>